<comment type="caution">
    <text evidence="1">The sequence shown here is derived from an EMBL/GenBank/DDBJ whole genome shotgun (WGS) entry which is preliminary data.</text>
</comment>
<feature type="non-terminal residue" evidence="1">
    <location>
        <position position="1"/>
    </location>
</feature>
<protein>
    <submittedName>
        <fullName evidence="1">Uncharacterized protein</fullName>
    </submittedName>
</protein>
<name>F9RNW9_9VIBR</name>
<dbReference type="EMBL" id="AFWE01000124">
    <property type="protein sequence ID" value="EGU36436.1"/>
    <property type="molecule type" value="Genomic_DNA"/>
</dbReference>
<gene>
    <name evidence="1" type="ORF">VIS19158_08900</name>
</gene>
<dbReference type="Proteomes" id="UP000004349">
    <property type="component" value="Unassembled WGS sequence"/>
</dbReference>
<sequence>QAALFTDLSFFSIFIKKGSKCYLNNGVANEA</sequence>
<proteinExistence type="predicted"/>
<organism evidence="1 2">
    <name type="scientific">Vibrio scophthalmi LMG 19158</name>
    <dbReference type="NCBI Taxonomy" id="870967"/>
    <lineage>
        <taxon>Bacteria</taxon>
        <taxon>Pseudomonadati</taxon>
        <taxon>Pseudomonadota</taxon>
        <taxon>Gammaproteobacteria</taxon>
        <taxon>Vibrionales</taxon>
        <taxon>Vibrionaceae</taxon>
        <taxon>Vibrio</taxon>
    </lineage>
</organism>
<reference evidence="1 2" key="1">
    <citation type="journal article" date="2012" name="Int. J. Syst. Evol. Microbiol.">
        <title>Vibrio caribbeanicus sp. nov., isolated from the marine sponge Scleritoderma cyanea.</title>
        <authorList>
            <person name="Hoffmann M."/>
            <person name="Monday S.R."/>
            <person name="Allard M.W."/>
            <person name="Strain E.A."/>
            <person name="Whittaker P."/>
            <person name="Naum M."/>
            <person name="McCarthy P.J."/>
            <person name="Lopez J.V."/>
            <person name="Fischer M."/>
            <person name="Brown E.W."/>
        </authorList>
    </citation>
    <scope>NUCLEOTIDE SEQUENCE [LARGE SCALE GENOMIC DNA]</scope>
    <source>
        <strain evidence="1 2">LMG 19158</strain>
    </source>
</reference>
<evidence type="ECO:0000313" key="1">
    <source>
        <dbReference type="EMBL" id="EGU36436.1"/>
    </source>
</evidence>
<accession>F9RNW9</accession>
<evidence type="ECO:0000313" key="2">
    <source>
        <dbReference type="Proteomes" id="UP000004349"/>
    </source>
</evidence>
<dbReference type="AlphaFoldDB" id="F9RNW9"/>